<dbReference type="InterPro" id="IPR052059">
    <property type="entry name" value="CR_Ser/Thr_kinase"/>
</dbReference>
<dbReference type="Proteomes" id="UP001374535">
    <property type="component" value="Chromosome 8"/>
</dbReference>
<dbReference type="AlphaFoldDB" id="A0AAQ3N1K7"/>
<evidence type="ECO:0000256" key="3">
    <source>
        <dbReference type="ARBA" id="ARBA00022777"/>
    </source>
</evidence>
<accession>A0AAQ3N1K7</accession>
<dbReference type="Gene3D" id="1.10.510.10">
    <property type="entry name" value="Transferase(Phosphotransferase) domain 1"/>
    <property type="match status" value="1"/>
</dbReference>
<evidence type="ECO:0000256" key="1">
    <source>
        <dbReference type="ARBA" id="ARBA00022679"/>
    </source>
</evidence>
<dbReference type="EMBL" id="CP144693">
    <property type="protein sequence ID" value="WVZ00666.1"/>
    <property type="molecule type" value="Genomic_DNA"/>
</dbReference>
<reference evidence="6 7" key="1">
    <citation type="journal article" date="2023" name="Life. Sci Alliance">
        <title>Evolutionary insights into 3D genome organization and epigenetic landscape of Vigna mungo.</title>
        <authorList>
            <person name="Junaid A."/>
            <person name="Singh B."/>
            <person name="Bhatia S."/>
        </authorList>
    </citation>
    <scope>NUCLEOTIDE SEQUENCE [LARGE SCALE GENOMIC DNA]</scope>
    <source>
        <strain evidence="6">Urdbean</strain>
    </source>
</reference>
<evidence type="ECO:0000256" key="4">
    <source>
        <dbReference type="ARBA" id="ARBA00022840"/>
    </source>
</evidence>
<name>A0AAQ3N1K7_VIGMU</name>
<evidence type="ECO:0000256" key="2">
    <source>
        <dbReference type="ARBA" id="ARBA00022741"/>
    </source>
</evidence>
<dbReference type="GO" id="GO:0005524">
    <property type="term" value="F:ATP binding"/>
    <property type="evidence" value="ECO:0007669"/>
    <property type="project" value="UniProtKB-KW"/>
</dbReference>
<evidence type="ECO:0000256" key="5">
    <source>
        <dbReference type="SAM" id="MobiDB-lite"/>
    </source>
</evidence>
<gene>
    <name evidence="6" type="ORF">V8G54_026735</name>
</gene>
<keyword evidence="4" id="KW-0067">ATP-binding</keyword>
<feature type="region of interest" description="Disordered" evidence="5">
    <location>
        <begin position="88"/>
        <end position="134"/>
    </location>
</feature>
<organism evidence="6 7">
    <name type="scientific">Vigna mungo</name>
    <name type="common">Black gram</name>
    <name type="synonym">Phaseolus mungo</name>
    <dbReference type="NCBI Taxonomy" id="3915"/>
    <lineage>
        <taxon>Eukaryota</taxon>
        <taxon>Viridiplantae</taxon>
        <taxon>Streptophyta</taxon>
        <taxon>Embryophyta</taxon>
        <taxon>Tracheophyta</taxon>
        <taxon>Spermatophyta</taxon>
        <taxon>Magnoliopsida</taxon>
        <taxon>eudicotyledons</taxon>
        <taxon>Gunneridae</taxon>
        <taxon>Pentapetalae</taxon>
        <taxon>rosids</taxon>
        <taxon>fabids</taxon>
        <taxon>Fabales</taxon>
        <taxon>Fabaceae</taxon>
        <taxon>Papilionoideae</taxon>
        <taxon>50 kb inversion clade</taxon>
        <taxon>NPAAA clade</taxon>
        <taxon>indigoferoid/millettioid clade</taxon>
        <taxon>Phaseoleae</taxon>
        <taxon>Vigna</taxon>
    </lineage>
</organism>
<evidence type="ECO:0000313" key="7">
    <source>
        <dbReference type="Proteomes" id="UP001374535"/>
    </source>
</evidence>
<dbReference type="PANTHER" id="PTHR47973">
    <property type="entry name" value="CYSTEINE-RICH RECEPTOR-LIKE PROTEIN KINASE 3"/>
    <property type="match status" value="1"/>
</dbReference>
<keyword evidence="3" id="KW-0418">Kinase</keyword>
<keyword evidence="1" id="KW-0808">Transferase</keyword>
<sequence length="134" mass="15393">MNIAHLLKEKGILMELIDRRLGPNFNEKEVMMMIKVSLLCTNATANLRPTMSTVLSMLEGKTVIPEFISDSSEIMDEKKQEAMRQYYSQMEEYESNETHRNHSSSKDGPWTASPSSAADLYPVHTDSSYWEKRN</sequence>
<protein>
    <submittedName>
        <fullName evidence="6">Uncharacterized protein</fullName>
    </submittedName>
</protein>
<keyword evidence="2" id="KW-0547">Nucleotide-binding</keyword>
<dbReference type="GO" id="GO:0016301">
    <property type="term" value="F:kinase activity"/>
    <property type="evidence" value="ECO:0007669"/>
    <property type="project" value="UniProtKB-KW"/>
</dbReference>
<evidence type="ECO:0000313" key="6">
    <source>
        <dbReference type="EMBL" id="WVZ00666.1"/>
    </source>
</evidence>
<proteinExistence type="predicted"/>
<keyword evidence="7" id="KW-1185">Reference proteome</keyword>